<dbReference type="SUPFAM" id="SSF56219">
    <property type="entry name" value="DNase I-like"/>
    <property type="match status" value="1"/>
</dbReference>
<accession>A0A834HB26</accession>
<dbReference type="EMBL" id="WJXA01000002">
    <property type="protein sequence ID" value="KAF7151216.1"/>
    <property type="molecule type" value="Genomic_DNA"/>
</dbReference>
<proteinExistence type="predicted"/>
<dbReference type="InterPro" id="IPR036691">
    <property type="entry name" value="Endo/exonu/phosph_ase_sf"/>
</dbReference>
<dbReference type="PANTHER" id="PTHR33710:SF77">
    <property type="entry name" value="DNASE I-LIKE SUPERFAMILY PROTEIN"/>
    <property type="match status" value="1"/>
</dbReference>
<dbReference type="Gene3D" id="3.60.10.10">
    <property type="entry name" value="Endonuclease/exonuclease/phosphatase"/>
    <property type="match status" value="1"/>
</dbReference>
<sequence>METKNNKVKLETIRRSLKFDSSSYVEPEGLSGGLALWWNKELKLDVELANKNFMHVIVTDNSNLSCWAATFVYGCPTRSGRVLRVEDKMGGLMPSQNSLSAFHEMISECGLVNLEFKGPKFTWRNNRSAENFFMEGIDMALANARLHEMHDQAMIFVEAAVGSDHNPLILNTFVPLNKVGKPFRFESFWVTEEDCTEIISWAWNQGYEGELMPLVCKKLKRCKEGLKEWNQKKFGDLRLRIATTKDKLMEVQKQLEDGFNPDNVAIEKYLINQLEDLWQKDVMYWHQRSRIKWLQMGDKNSRFFHLFTIQRRQRNQIIRLKDKGGTWRSEPKEIAGIIRSHFKDLYKGPLTRDFDDIISLIDNVISLECNASLVKKISQEEIKTAAFQMGALKAPGSAEFPGLFYQTYWDVVGDDVVNIVQNFFQEGVMLKEPFMDGIITEQQSAFILGRQVQDNIIVAHEVFHFLKHRKVGTKASMAVLLDLNKAYDRVFLFCVMEKMGFDGKWISWVKQCVCTVKYSIVVNRGQMIL</sequence>
<name>A0A834HB26_RHOSS</name>
<evidence type="ECO:0008006" key="3">
    <source>
        <dbReference type="Google" id="ProtNLM"/>
    </source>
</evidence>
<evidence type="ECO:0000313" key="2">
    <source>
        <dbReference type="Proteomes" id="UP000626092"/>
    </source>
</evidence>
<dbReference type="PANTHER" id="PTHR33710">
    <property type="entry name" value="BNAC02G09200D PROTEIN"/>
    <property type="match status" value="1"/>
</dbReference>
<evidence type="ECO:0000313" key="1">
    <source>
        <dbReference type="EMBL" id="KAF7151216.1"/>
    </source>
</evidence>
<dbReference type="Proteomes" id="UP000626092">
    <property type="component" value="Unassembled WGS sequence"/>
</dbReference>
<protein>
    <recommendedName>
        <fullName evidence="3">Reverse transcriptase</fullName>
    </recommendedName>
</protein>
<dbReference type="AlphaFoldDB" id="A0A834HB26"/>
<keyword evidence="2" id="KW-1185">Reference proteome</keyword>
<organism evidence="1 2">
    <name type="scientific">Rhododendron simsii</name>
    <name type="common">Sims's rhododendron</name>
    <dbReference type="NCBI Taxonomy" id="118357"/>
    <lineage>
        <taxon>Eukaryota</taxon>
        <taxon>Viridiplantae</taxon>
        <taxon>Streptophyta</taxon>
        <taxon>Embryophyta</taxon>
        <taxon>Tracheophyta</taxon>
        <taxon>Spermatophyta</taxon>
        <taxon>Magnoliopsida</taxon>
        <taxon>eudicotyledons</taxon>
        <taxon>Gunneridae</taxon>
        <taxon>Pentapetalae</taxon>
        <taxon>asterids</taxon>
        <taxon>Ericales</taxon>
        <taxon>Ericaceae</taxon>
        <taxon>Ericoideae</taxon>
        <taxon>Rhodoreae</taxon>
        <taxon>Rhododendron</taxon>
    </lineage>
</organism>
<reference evidence="1" key="1">
    <citation type="submission" date="2019-11" db="EMBL/GenBank/DDBJ databases">
        <authorList>
            <person name="Liu Y."/>
            <person name="Hou J."/>
            <person name="Li T.-Q."/>
            <person name="Guan C.-H."/>
            <person name="Wu X."/>
            <person name="Wu H.-Z."/>
            <person name="Ling F."/>
            <person name="Zhang R."/>
            <person name="Shi X.-G."/>
            <person name="Ren J.-P."/>
            <person name="Chen E.-F."/>
            <person name="Sun J.-M."/>
        </authorList>
    </citation>
    <scope>NUCLEOTIDE SEQUENCE</scope>
    <source>
        <strain evidence="1">Adult_tree_wgs_1</strain>
        <tissue evidence="1">Leaves</tissue>
    </source>
</reference>
<comment type="caution">
    <text evidence="1">The sequence shown here is derived from an EMBL/GenBank/DDBJ whole genome shotgun (WGS) entry which is preliminary data.</text>
</comment>
<gene>
    <name evidence="1" type="ORF">RHSIM_Rhsim02G0177800</name>
</gene>
<dbReference type="OrthoDB" id="1741517at2759"/>